<dbReference type="GO" id="GO:0016020">
    <property type="term" value="C:membrane"/>
    <property type="evidence" value="ECO:0007669"/>
    <property type="project" value="InterPro"/>
</dbReference>
<dbReference type="PANTHER" id="PTHR37944">
    <property type="entry name" value="PORIN B"/>
    <property type="match status" value="1"/>
</dbReference>
<protein>
    <submittedName>
        <fullName evidence="3">Carbohydrate porin</fullName>
    </submittedName>
</protein>
<dbReference type="PANTHER" id="PTHR37944:SF1">
    <property type="entry name" value="PORIN B"/>
    <property type="match status" value="1"/>
</dbReference>
<reference evidence="3 4" key="1">
    <citation type="submission" date="2019-05" db="EMBL/GenBank/DDBJ databases">
        <title>Draft Genome of Bradyrhizobium elkanii strain SEMIA 938, Used in Commercial Inoculants for Lupinus spp. in Brazil.</title>
        <authorList>
            <person name="Hungria M."/>
            <person name="Delamuta J.R.M."/>
            <person name="Ribeiro R.A."/>
            <person name="Nogueira M.A."/>
        </authorList>
    </citation>
    <scope>NUCLEOTIDE SEQUENCE [LARGE SCALE GENOMIC DNA]</scope>
    <source>
        <strain evidence="3 4">Semia 938</strain>
    </source>
</reference>
<dbReference type="Gene3D" id="2.40.160.180">
    <property type="entry name" value="Carbohydrate-selective porin OprB"/>
    <property type="match status" value="1"/>
</dbReference>
<accession>A0A4U6RJ27</accession>
<dbReference type="Proteomes" id="UP000305095">
    <property type="component" value="Unassembled WGS sequence"/>
</dbReference>
<evidence type="ECO:0000313" key="4">
    <source>
        <dbReference type="Proteomes" id="UP000305095"/>
    </source>
</evidence>
<gene>
    <name evidence="3" type="ORF">FDV58_34015</name>
</gene>
<dbReference type="GO" id="GO:0008643">
    <property type="term" value="P:carbohydrate transport"/>
    <property type="evidence" value="ECO:0007669"/>
    <property type="project" value="InterPro"/>
</dbReference>
<organism evidence="3 4">
    <name type="scientific">Bradyrhizobium elkanii</name>
    <dbReference type="NCBI Taxonomy" id="29448"/>
    <lineage>
        <taxon>Bacteria</taxon>
        <taxon>Pseudomonadati</taxon>
        <taxon>Pseudomonadota</taxon>
        <taxon>Alphaproteobacteria</taxon>
        <taxon>Hyphomicrobiales</taxon>
        <taxon>Nitrobacteraceae</taxon>
        <taxon>Bradyrhizobium</taxon>
    </lineage>
</organism>
<comment type="caution">
    <text evidence="3">The sequence shown here is derived from an EMBL/GenBank/DDBJ whole genome shotgun (WGS) entry which is preliminary data.</text>
</comment>
<name>A0A4U6RJ27_BRAEL</name>
<comment type="similarity">
    <text evidence="1 2">Belongs to the OprB family.</text>
</comment>
<dbReference type="InterPro" id="IPR007049">
    <property type="entry name" value="Carb-sel_porin_OprB"/>
</dbReference>
<sequence>MTNLVTSTHVRHGQQQPCVAADHVRFRPTTKQSGLAIALSIAACLVGNPSPTQAAEVARSKGEPQDEAGKRTIQSKADAISRADHRHKNAAGSRADIPVAVNKRKADNVTNYTIQKKPDPFAKFANLREKGLVVSIPGPADTVVQDAGGVRSALAELGIGYLLWSQVTYTNNLLPNAAKSTIANQLYNGQNPTFNTVNYMWVTYDLSRYGIPDGQIVVGAEEQSWTWQPGGPDRLGINTISYYQTLWDKKVELKLGYLRNSHEFAGTVVGGNAGSNVFGPSSSILFQGGLSAAPAPTPALNLKYNFDDHLYTKVSFQRADSPDGLFTQITENPTGLNWSTAHAGVLYLDETGYLNKAAPGSPQTWLRAGAGYNTSSYKSWALPNRQRTDPNTFYYIAADRQFWQTNAQDAASRGIYAGFSVMGAPPDLNTVSQYYELRFYVNGPFDWRPTDQFSVVATNTVWSKLAVDAALAKGNLVHWDSKAIAATYTAHLAPGIYTSIGLTYINNPTSITYIPQIGHALNFSVSTNIFF</sequence>
<evidence type="ECO:0000313" key="3">
    <source>
        <dbReference type="EMBL" id="TKV74023.1"/>
    </source>
</evidence>
<evidence type="ECO:0000256" key="1">
    <source>
        <dbReference type="ARBA" id="ARBA00008769"/>
    </source>
</evidence>
<evidence type="ECO:0000256" key="2">
    <source>
        <dbReference type="RuleBase" id="RU363072"/>
    </source>
</evidence>
<dbReference type="InterPro" id="IPR038673">
    <property type="entry name" value="OprB_sf"/>
</dbReference>
<proteinExistence type="inferred from homology"/>
<dbReference type="InterPro" id="IPR052932">
    <property type="entry name" value="OprB_Porin"/>
</dbReference>
<dbReference type="AlphaFoldDB" id="A0A4U6RJ27"/>
<dbReference type="EMBL" id="SZZP01000028">
    <property type="protein sequence ID" value="TKV74023.1"/>
    <property type="molecule type" value="Genomic_DNA"/>
</dbReference>
<dbReference type="GO" id="GO:0015288">
    <property type="term" value="F:porin activity"/>
    <property type="evidence" value="ECO:0007669"/>
    <property type="project" value="InterPro"/>
</dbReference>
<dbReference type="Pfam" id="PF04966">
    <property type="entry name" value="OprB"/>
    <property type="match status" value="1"/>
</dbReference>